<organism evidence="1">
    <name type="scientific">Cacopsylla melanoneura</name>
    <dbReference type="NCBI Taxonomy" id="428564"/>
    <lineage>
        <taxon>Eukaryota</taxon>
        <taxon>Metazoa</taxon>
        <taxon>Ecdysozoa</taxon>
        <taxon>Arthropoda</taxon>
        <taxon>Hexapoda</taxon>
        <taxon>Insecta</taxon>
        <taxon>Pterygota</taxon>
        <taxon>Neoptera</taxon>
        <taxon>Paraneoptera</taxon>
        <taxon>Hemiptera</taxon>
        <taxon>Sternorrhyncha</taxon>
        <taxon>Psylloidea</taxon>
        <taxon>Psyllidae</taxon>
        <taxon>Psyllinae</taxon>
        <taxon>Cacopsylla</taxon>
    </lineage>
</organism>
<evidence type="ECO:0000313" key="1">
    <source>
        <dbReference type="EMBL" id="CAG6758846.1"/>
    </source>
</evidence>
<dbReference type="AlphaFoldDB" id="A0A8D9EM94"/>
<name>A0A8D9EM94_9HEMI</name>
<reference evidence="1" key="1">
    <citation type="submission" date="2021-05" db="EMBL/GenBank/DDBJ databases">
        <authorList>
            <person name="Alioto T."/>
            <person name="Alioto T."/>
            <person name="Gomez Garrido J."/>
        </authorList>
    </citation>
    <scope>NUCLEOTIDE SEQUENCE</scope>
</reference>
<proteinExistence type="predicted"/>
<sequence length="126" mass="14688">MLNIEISLQTFKYIISRDSGKLFTASSVIVEFNTAISFKFTKCFMLNIEISSQPCKFIISRDSGKLFTASSVIVEFDTFMSFKLTKCFMLNFERFLQLCKFKLFLKTWESCLQLHQLSKNFHNSSL</sequence>
<accession>A0A8D9EM94</accession>
<dbReference type="EMBL" id="HBUF01550763">
    <property type="protein sequence ID" value="CAG6758846.1"/>
    <property type="molecule type" value="Transcribed_RNA"/>
</dbReference>
<protein>
    <submittedName>
        <fullName evidence="1">Uncharacterized protein</fullName>
    </submittedName>
</protein>